<protein>
    <submittedName>
        <fullName evidence="3">Secreted protein</fullName>
    </submittedName>
</protein>
<evidence type="ECO:0000313" key="3">
    <source>
        <dbReference type="WBParaSite" id="Csp11.Scaffold629.g10162.t1"/>
    </source>
</evidence>
<dbReference type="Proteomes" id="UP000095282">
    <property type="component" value="Unplaced"/>
</dbReference>
<dbReference type="PANTHER" id="PTHR31712">
    <property type="entry name" value="DIETARY RESTRICTION OVER EXPRESSED"/>
    <property type="match status" value="1"/>
</dbReference>
<dbReference type="AlphaFoldDB" id="A0A1I7TNE1"/>
<name>A0A1I7TNE1_9PELO</name>
<reference evidence="3" key="1">
    <citation type="submission" date="2016-11" db="UniProtKB">
        <authorList>
            <consortium name="WormBaseParasite"/>
        </authorList>
    </citation>
    <scope>IDENTIFICATION</scope>
</reference>
<dbReference type="eggNOG" id="ENOG502TJVK">
    <property type="taxonomic scope" value="Eukaryota"/>
</dbReference>
<accession>A0A1I7TNE1</accession>
<evidence type="ECO:0000313" key="2">
    <source>
        <dbReference type="Proteomes" id="UP000095282"/>
    </source>
</evidence>
<sequence>MTSISTLVFSIGCLLAVAHASTVPTNLVQDIKLQEGKLLRCWEPVKKGNTGTEYVLSDPVFPFCSLMVDPRSFDIVYVNGVPEDSDDYTNIHNIFKDTIEAYGIMTVCLQEAFEFSGPKHPAQTTIRCLCKRSGCNIPKPLIQFMEFNKHVIPQIV</sequence>
<dbReference type="WBParaSite" id="Csp11.Scaffold629.g10162.t1">
    <property type="protein sequence ID" value="Csp11.Scaffold629.g10162.t1"/>
    <property type="gene ID" value="Csp11.Scaffold629.g10162"/>
</dbReference>
<feature type="signal peptide" evidence="1">
    <location>
        <begin position="1"/>
        <end position="20"/>
    </location>
</feature>
<dbReference type="Pfam" id="PF17305">
    <property type="entry name" value="DUF5354"/>
    <property type="match status" value="1"/>
</dbReference>
<proteinExistence type="predicted"/>
<keyword evidence="1" id="KW-0732">Signal</keyword>
<dbReference type="PANTHER" id="PTHR31712:SF1">
    <property type="entry name" value="SECRETED PROTEIN"/>
    <property type="match status" value="1"/>
</dbReference>
<evidence type="ECO:0000256" key="1">
    <source>
        <dbReference type="SAM" id="SignalP"/>
    </source>
</evidence>
<feature type="chain" id="PRO_5009307756" evidence="1">
    <location>
        <begin position="21"/>
        <end position="156"/>
    </location>
</feature>
<dbReference type="InterPro" id="IPR035291">
    <property type="entry name" value="DUF5354"/>
</dbReference>
<organism evidence="2 3">
    <name type="scientific">Caenorhabditis tropicalis</name>
    <dbReference type="NCBI Taxonomy" id="1561998"/>
    <lineage>
        <taxon>Eukaryota</taxon>
        <taxon>Metazoa</taxon>
        <taxon>Ecdysozoa</taxon>
        <taxon>Nematoda</taxon>
        <taxon>Chromadorea</taxon>
        <taxon>Rhabditida</taxon>
        <taxon>Rhabditina</taxon>
        <taxon>Rhabditomorpha</taxon>
        <taxon>Rhabditoidea</taxon>
        <taxon>Rhabditidae</taxon>
        <taxon>Peloderinae</taxon>
        <taxon>Caenorhabditis</taxon>
    </lineage>
</organism>
<keyword evidence="2" id="KW-1185">Reference proteome</keyword>